<dbReference type="GO" id="GO:0000976">
    <property type="term" value="F:transcription cis-regulatory region binding"/>
    <property type="evidence" value="ECO:0007669"/>
    <property type="project" value="TreeGrafter"/>
</dbReference>
<evidence type="ECO:0000259" key="3">
    <source>
        <dbReference type="PROSITE" id="PS50977"/>
    </source>
</evidence>
<dbReference type="Gene3D" id="1.10.357.10">
    <property type="entry name" value="Tetracycline Repressor, domain 2"/>
    <property type="match status" value="2"/>
</dbReference>
<gene>
    <name evidence="4" type="ORF">EF294_08955</name>
</gene>
<sequence length="413" mass="45213">MSPVLFSKYLWFSSANKLSDYDVDVTTRSTPRRRPVDRRTHLIEVAARAFSDGGYHAVRLNDIAEAADMSAPALYRHFPNKYALFAEATRVLADRLAAATSNVPTETDPRQELYALLAAIATASIENRRTGGLYRWESRYLSGTGAAHVRAVVIAQHRRIRSAILRSRTDLDRHDANTLAAAMTSVVASPATHRATLPAPEVQHLLCDAAMSLLDIDLLETAGSVPVTGPGLSPTGRREIILSESIALFAVRGFHDVTIEEIGQAAGIPASGVYRHFTSKVAILEAAFWRASDRTTASIADALAASRTPADAVAHMVRRYIDLCCAAPELMTVYLSEAGHLQAHTRTALRTQQRRNVEEWAAWVCRAHPEVDASRARFLVHAELAVVTDLVHGPQPPAPARIDAICRRILLNR</sequence>
<name>A0A3N4GH98_9ACTN</name>
<evidence type="ECO:0000256" key="1">
    <source>
        <dbReference type="ARBA" id="ARBA00023125"/>
    </source>
</evidence>
<feature type="domain" description="HTH tetR-type" evidence="3">
    <location>
        <begin position="36"/>
        <end position="96"/>
    </location>
</feature>
<keyword evidence="1 2" id="KW-0238">DNA-binding</keyword>
<dbReference type="Gene3D" id="1.10.10.60">
    <property type="entry name" value="Homeodomain-like"/>
    <property type="match status" value="2"/>
</dbReference>
<dbReference type="PRINTS" id="PR00455">
    <property type="entry name" value="HTHTETR"/>
</dbReference>
<dbReference type="AlphaFoldDB" id="A0A3N4GH98"/>
<dbReference type="Pfam" id="PF00440">
    <property type="entry name" value="TetR_N"/>
    <property type="match status" value="2"/>
</dbReference>
<dbReference type="PANTHER" id="PTHR30055">
    <property type="entry name" value="HTH-TYPE TRANSCRIPTIONAL REGULATOR RUTR"/>
    <property type="match status" value="1"/>
</dbReference>
<feature type="DNA-binding region" description="H-T-H motif" evidence="2">
    <location>
        <begin position="258"/>
        <end position="277"/>
    </location>
</feature>
<accession>A0A3N4GH98</accession>
<evidence type="ECO:0000256" key="2">
    <source>
        <dbReference type="PROSITE-ProRule" id="PRU00335"/>
    </source>
</evidence>
<dbReference type="SUPFAM" id="SSF46689">
    <property type="entry name" value="Homeodomain-like"/>
    <property type="match status" value="2"/>
</dbReference>
<dbReference type="EMBL" id="RKMH01000006">
    <property type="protein sequence ID" value="RPA62152.1"/>
    <property type="molecule type" value="Genomic_DNA"/>
</dbReference>
<reference evidence="4 5" key="1">
    <citation type="submission" date="2018-11" db="EMBL/GenBank/DDBJ databases">
        <title>Draft genome sequence of Gordonia sp. RS15-1S isolated from rice stems.</title>
        <authorList>
            <person name="Muangham S."/>
        </authorList>
    </citation>
    <scope>NUCLEOTIDE SEQUENCE [LARGE SCALE GENOMIC DNA]</scope>
    <source>
        <strain evidence="4 5">RS15-1S</strain>
    </source>
</reference>
<organism evidence="4 5">
    <name type="scientific">Gordonia oryzae</name>
    <dbReference type="NCBI Taxonomy" id="2487349"/>
    <lineage>
        <taxon>Bacteria</taxon>
        <taxon>Bacillati</taxon>
        <taxon>Actinomycetota</taxon>
        <taxon>Actinomycetes</taxon>
        <taxon>Mycobacteriales</taxon>
        <taxon>Gordoniaceae</taxon>
        <taxon>Gordonia</taxon>
    </lineage>
</organism>
<dbReference type="InterPro" id="IPR050109">
    <property type="entry name" value="HTH-type_TetR-like_transc_reg"/>
</dbReference>
<dbReference type="PROSITE" id="PS50977">
    <property type="entry name" value="HTH_TETR_2"/>
    <property type="match status" value="2"/>
</dbReference>
<dbReference type="PANTHER" id="PTHR30055:SF237">
    <property type="entry name" value="TRANSCRIPTIONAL REPRESSOR MCE3R"/>
    <property type="match status" value="1"/>
</dbReference>
<keyword evidence="5" id="KW-1185">Reference proteome</keyword>
<feature type="domain" description="HTH tetR-type" evidence="3">
    <location>
        <begin position="235"/>
        <end position="295"/>
    </location>
</feature>
<dbReference type="OrthoDB" id="4456617at2"/>
<dbReference type="GO" id="GO:0003700">
    <property type="term" value="F:DNA-binding transcription factor activity"/>
    <property type="evidence" value="ECO:0007669"/>
    <property type="project" value="TreeGrafter"/>
</dbReference>
<dbReference type="InterPro" id="IPR009057">
    <property type="entry name" value="Homeodomain-like_sf"/>
</dbReference>
<dbReference type="InterPro" id="IPR001647">
    <property type="entry name" value="HTH_TetR"/>
</dbReference>
<dbReference type="Proteomes" id="UP000267536">
    <property type="component" value="Unassembled WGS sequence"/>
</dbReference>
<comment type="caution">
    <text evidence="4">The sequence shown here is derived from an EMBL/GenBank/DDBJ whole genome shotgun (WGS) entry which is preliminary data.</text>
</comment>
<evidence type="ECO:0000313" key="5">
    <source>
        <dbReference type="Proteomes" id="UP000267536"/>
    </source>
</evidence>
<evidence type="ECO:0000313" key="4">
    <source>
        <dbReference type="EMBL" id="RPA62152.1"/>
    </source>
</evidence>
<feature type="DNA-binding region" description="H-T-H motif" evidence="2">
    <location>
        <begin position="59"/>
        <end position="78"/>
    </location>
</feature>
<protein>
    <submittedName>
        <fullName evidence="4">TetR/AcrR family transcriptional regulator</fullName>
    </submittedName>
</protein>
<proteinExistence type="predicted"/>